<dbReference type="Pfam" id="PF01564">
    <property type="entry name" value="Spermine_synth"/>
    <property type="match status" value="1"/>
</dbReference>
<keyword evidence="3 4" id="KW-0620">Polyamine biosynthesis</keyword>
<name>F0EXS9_9NEIS</name>
<organism evidence="6 7">
    <name type="scientific">Kingella denitrificans ATCC 33394</name>
    <dbReference type="NCBI Taxonomy" id="888741"/>
    <lineage>
        <taxon>Bacteria</taxon>
        <taxon>Pseudomonadati</taxon>
        <taxon>Pseudomonadota</taxon>
        <taxon>Betaproteobacteria</taxon>
        <taxon>Neisseriales</taxon>
        <taxon>Neisseriaceae</taxon>
        <taxon>Kingella</taxon>
    </lineage>
</organism>
<dbReference type="Gene3D" id="3.40.50.150">
    <property type="entry name" value="Vaccinia Virus protein VP39"/>
    <property type="match status" value="1"/>
</dbReference>
<dbReference type="AlphaFoldDB" id="F0EXS9"/>
<gene>
    <name evidence="6" type="ORF">HMPREF9098_0639</name>
</gene>
<dbReference type="EMBL" id="AEWV01000013">
    <property type="protein sequence ID" value="EGC17828.1"/>
    <property type="molecule type" value="Genomic_DNA"/>
</dbReference>
<evidence type="ECO:0000256" key="1">
    <source>
        <dbReference type="ARBA" id="ARBA00007867"/>
    </source>
</evidence>
<dbReference type="NCBIfam" id="NF037959">
    <property type="entry name" value="MFS_SpdSyn"/>
    <property type="match status" value="1"/>
</dbReference>
<accession>F0EXS9</accession>
<dbReference type="HOGENOM" id="CLU_060070_0_1_4"/>
<reference evidence="6 7" key="1">
    <citation type="submission" date="2011-01" db="EMBL/GenBank/DDBJ databases">
        <authorList>
            <person name="Muzny D."/>
            <person name="Qin X."/>
            <person name="Deng J."/>
            <person name="Jiang H."/>
            <person name="Liu Y."/>
            <person name="Qu J."/>
            <person name="Song X.-Z."/>
            <person name="Zhang L."/>
            <person name="Thornton R."/>
            <person name="Coyle M."/>
            <person name="Francisco L."/>
            <person name="Jackson L."/>
            <person name="Javaid M."/>
            <person name="Korchina V."/>
            <person name="Kovar C."/>
            <person name="Mata R."/>
            <person name="Mathew T."/>
            <person name="Ngo R."/>
            <person name="Nguyen L."/>
            <person name="Nguyen N."/>
            <person name="Okwuonu G."/>
            <person name="Ongeri F."/>
            <person name="Pham C."/>
            <person name="Simmons D."/>
            <person name="Wilczek-Boney K."/>
            <person name="Hale W."/>
            <person name="Jakkamsetti A."/>
            <person name="Pham P."/>
            <person name="Ruth R."/>
            <person name="San Lucas F."/>
            <person name="Warren J."/>
            <person name="Zhang J."/>
            <person name="Zhao Z."/>
            <person name="Zhou C."/>
            <person name="Zhu D."/>
            <person name="Lee S."/>
            <person name="Bess C."/>
            <person name="Blankenburg K."/>
            <person name="Forbes L."/>
            <person name="Fu Q."/>
            <person name="Gubbala S."/>
            <person name="Hirani K."/>
            <person name="Jayaseelan J.C."/>
            <person name="Lara F."/>
            <person name="Munidasa M."/>
            <person name="Palculict T."/>
            <person name="Patil S."/>
            <person name="Pu L.-L."/>
            <person name="Saada N."/>
            <person name="Tang L."/>
            <person name="Weissenberger G."/>
            <person name="Zhu Y."/>
            <person name="Hemphill L."/>
            <person name="Shang Y."/>
            <person name="Youmans B."/>
            <person name="Ayvaz T."/>
            <person name="Ross M."/>
            <person name="Santibanez J."/>
            <person name="Aqrawi P."/>
            <person name="Gross S."/>
            <person name="Joshi V."/>
            <person name="Fowler G."/>
            <person name="Nazareth L."/>
            <person name="Reid J."/>
            <person name="Worley K."/>
            <person name="Petrosino J."/>
            <person name="Highlander S."/>
            <person name="Gibbs R."/>
        </authorList>
    </citation>
    <scope>NUCLEOTIDE SEQUENCE [LARGE SCALE GENOMIC DNA]</scope>
    <source>
        <strain evidence="6 7">ATCC 33394</strain>
    </source>
</reference>
<sequence>MTHPFRRNRFFRNTLPEANISELGNIRSLHLGTPTIQSSMNVDNPVELVLSYSRAMMSWLLFADELPQHITQIGLGGGSFARWLHHYLPDCRQTAVEINPQVIQIARASFYLDFEGDAFQIIEADGAEYIQILRGNTDVVLVDGFDGVQIIDELVAEPFFHDCHMALSEKGIFAANWWSGDKRYPLFLQRLRTIFDNRVLEVPATTHGNVAVLAFCSEPELNIEKLKKRADKLGKRYGLDFFRMLMDAKGRNLHNQKQFLWRKGQGA</sequence>
<dbReference type="PANTHER" id="PTHR43317">
    <property type="entry name" value="THERMOSPERMINE SYNTHASE ACAULIS5"/>
    <property type="match status" value="1"/>
</dbReference>
<proteinExistence type="inferred from homology"/>
<comment type="similarity">
    <text evidence="1">Belongs to the spermidine/spermine synthase family.</text>
</comment>
<comment type="caution">
    <text evidence="6">The sequence shown here is derived from an EMBL/GenBank/DDBJ whole genome shotgun (WGS) entry which is preliminary data.</text>
</comment>
<dbReference type="InterPro" id="IPR030374">
    <property type="entry name" value="PABS"/>
</dbReference>
<dbReference type="Proteomes" id="UP000004088">
    <property type="component" value="Unassembled WGS sequence"/>
</dbReference>
<dbReference type="STRING" id="888741.HMPREF9098_0639"/>
<evidence type="ECO:0000256" key="4">
    <source>
        <dbReference type="PROSITE-ProRule" id="PRU00354"/>
    </source>
</evidence>
<evidence type="ECO:0000313" key="6">
    <source>
        <dbReference type="EMBL" id="EGC17828.1"/>
    </source>
</evidence>
<keyword evidence="2 4" id="KW-0808">Transferase</keyword>
<dbReference type="GO" id="GO:0004766">
    <property type="term" value="F:spermidine synthase activity"/>
    <property type="evidence" value="ECO:0007669"/>
    <property type="project" value="UniProtKB-EC"/>
</dbReference>
<dbReference type="InterPro" id="IPR029063">
    <property type="entry name" value="SAM-dependent_MTases_sf"/>
</dbReference>
<dbReference type="GO" id="GO:0006596">
    <property type="term" value="P:polyamine biosynthetic process"/>
    <property type="evidence" value="ECO:0007669"/>
    <property type="project" value="UniProtKB-UniRule"/>
</dbReference>
<dbReference type="EC" id="2.5.1.16" evidence="6"/>
<dbReference type="SUPFAM" id="SSF53335">
    <property type="entry name" value="S-adenosyl-L-methionine-dependent methyltransferases"/>
    <property type="match status" value="1"/>
</dbReference>
<evidence type="ECO:0000313" key="7">
    <source>
        <dbReference type="Proteomes" id="UP000004088"/>
    </source>
</evidence>
<evidence type="ECO:0000256" key="2">
    <source>
        <dbReference type="ARBA" id="ARBA00022679"/>
    </source>
</evidence>
<dbReference type="NCBIfam" id="NF003380">
    <property type="entry name" value="PRK04457.1"/>
    <property type="match status" value="1"/>
</dbReference>
<dbReference type="PANTHER" id="PTHR43317:SF1">
    <property type="entry name" value="THERMOSPERMINE SYNTHASE ACAULIS5"/>
    <property type="match status" value="1"/>
</dbReference>
<protein>
    <submittedName>
        <fullName evidence="6">Putative spermidine synthase</fullName>
        <ecNumber evidence="6">2.5.1.16</ecNumber>
    </submittedName>
</protein>
<evidence type="ECO:0000259" key="5">
    <source>
        <dbReference type="PROSITE" id="PS51006"/>
    </source>
</evidence>
<feature type="domain" description="PABS" evidence="5">
    <location>
        <begin position="1"/>
        <end position="220"/>
    </location>
</feature>
<keyword evidence="7" id="KW-1185">Reference proteome</keyword>
<evidence type="ECO:0000256" key="3">
    <source>
        <dbReference type="ARBA" id="ARBA00023115"/>
    </source>
</evidence>
<dbReference type="PROSITE" id="PS51006">
    <property type="entry name" value="PABS_2"/>
    <property type="match status" value="1"/>
</dbReference>
<feature type="active site" description="Proton acceptor" evidence="4">
    <location>
        <position position="143"/>
    </location>
</feature>